<protein>
    <submittedName>
        <fullName evidence="1">Uncharacterized protein</fullName>
    </submittedName>
</protein>
<reference evidence="1 2" key="1">
    <citation type="journal article" date="2021" name="Commun. Biol.">
        <title>The genome of Shorea leprosula (Dipterocarpaceae) highlights the ecological relevance of drought in aseasonal tropical rainforests.</title>
        <authorList>
            <person name="Ng K.K.S."/>
            <person name="Kobayashi M.J."/>
            <person name="Fawcett J.A."/>
            <person name="Hatakeyama M."/>
            <person name="Paape T."/>
            <person name="Ng C.H."/>
            <person name="Ang C.C."/>
            <person name="Tnah L.H."/>
            <person name="Lee C.T."/>
            <person name="Nishiyama T."/>
            <person name="Sese J."/>
            <person name="O'Brien M.J."/>
            <person name="Copetti D."/>
            <person name="Mohd Noor M.I."/>
            <person name="Ong R.C."/>
            <person name="Putra M."/>
            <person name="Sireger I.Z."/>
            <person name="Indrioko S."/>
            <person name="Kosugi Y."/>
            <person name="Izuno A."/>
            <person name="Isagi Y."/>
            <person name="Lee S.L."/>
            <person name="Shimizu K.K."/>
        </authorList>
    </citation>
    <scope>NUCLEOTIDE SEQUENCE [LARGE SCALE GENOMIC DNA]</scope>
    <source>
        <strain evidence="1">214</strain>
    </source>
</reference>
<dbReference type="EMBL" id="BPVZ01000029">
    <property type="protein sequence ID" value="GKV08888.1"/>
    <property type="molecule type" value="Genomic_DNA"/>
</dbReference>
<name>A0AAV5J2T7_9ROSI</name>
<dbReference type="Proteomes" id="UP001054252">
    <property type="component" value="Unassembled WGS sequence"/>
</dbReference>
<accession>A0AAV5J2T7</accession>
<organism evidence="1 2">
    <name type="scientific">Rubroshorea leprosula</name>
    <dbReference type="NCBI Taxonomy" id="152421"/>
    <lineage>
        <taxon>Eukaryota</taxon>
        <taxon>Viridiplantae</taxon>
        <taxon>Streptophyta</taxon>
        <taxon>Embryophyta</taxon>
        <taxon>Tracheophyta</taxon>
        <taxon>Spermatophyta</taxon>
        <taxon>Magnoliopsida</taxon>
        <taxon>eudicotyledons</taxon>
        <taxon>Gunneridae</taxon>
        <taxon>Pentapetalae</taxon>
        <taxon>rosids</taxon>
        <taxon>malvids</taxon>
        <taxon>Malvales</taxon>
        <taxon>Dipterocarpaceae</taxon>
        <taxon>Rubroshorea</taxon>
    </lineage>
</organism>
<proteinExistence type="predicted"/>
<keyword evidence="2" id="KW-1185">Reference proteome</keyword>
<dbReference type="AlphaFoldDB" id="A0AAV5J2T7"/>
<evidence type="ECO:0000313" key="1">
    <source>
        <dbReference type="EMBL" id="GKV08888.1"/>
    </source>
</evidence>
<evidence type="ECO:0000313" key="2">
    <source>
        <dbReference type="Proteomes" id="UP001054252"/>
    </source>
</evidence>
<gene>
    <name evidence="1" type="ORF">SLEP1_g20459</name>
</gene>
<sequence>MLLTQRLKQFLPGIALFLYPIFNFGCSKIQALDLVLVLVLVHSRFHAYDLGGTAITNRWAKSREKPQ</sequence>
<comment type="caution">
    <text evidence="1">The sequence shown here is derived from an EMBL/GenBank/DDBJ whole genome shotgun (WGS) entry which is preliminary data.</text>
</comment>